<accession>A0A3D9IV44</accession>
<gene>
    <name evidence="1" type="ORF">DFP98_11920</name>
</gene>
<protein>
    <submittedName>
        <fullName evidence="1">Uncharacterized protein</fullName>
    </submittedName>
</protein>
<name>A0A3D9IV44_9BACL</name>
<dbReference type="EMBL" id="QRDZ01000019">
    <property type="protein sequence ID" value="RED65389.1"/>
    <property type="molecule type" value="Genomic_DNA"/>
</dbReference>
<dbReference type="AlphaFoldDB" id="A0A3D9IV44"/>
<dbReference type="Proteomes" id="UP000256977">
    <property type="component" value="Unassembled WGS sequence"/>
</dbReference>
<comment type="caution">
    <text evidence="1">The sequence shown here is derived from an EMBL/GenBank/DDBJ whole genome shotgun (WGS) entry which is preliminary data.</text>
</comment>
<evidence type="ECO:0000313" key="2">
    <source>
        <dbReference type="Proteomes" id="UP000256977"/>
    </source>
</evidence>
<sequence>MDLDLKISLGFIRNMLQATGMTHLSVRSEGRSLIIYSIEPKEEAIRAVLTRLNGRQDYVLTLANHRGKWQLVPVVGPLQEMLDMLTDELAFALAYWPKVGHIRSIQ</sequence>
<dbReference type="OrthoDB" id="2679089at2"/>
<proteinExistence type="predicted"/>
<keyword evidence="2" id="KW-1185">Reference proteome</keyword>
<evidence type="ECO:0000313" key="1">
    <source>
        <dbReference type="EMBL" id="RED65389.1"/>
    </source>
</evidence>
<organism evidence="1 2">
    <name type="scientific">Cohnella phaseoli</name>
    <dbReference type="NCBI Taxonomy" id="456490"/>
    <lineage>
        <taxon>Bacteria</taxon>
        <taxon>Bacillati</taxon>
        <taxon>Bacillota</taxon>
        <taxon>Bacilli</taxon>
        <taxon>Bacillales</taxon>
        <taxon>Paenibacillaceae</taxon>
        <taxon>Cohnella</taxon>
    </lineage>
</organism>
<reference evidence="1 2" key="1">
    <citation type="submission" date="2018-07" db="EMBL/GenBank/DDBJ databases">
        <title>Genomic Encyclopedia of Type Strains, Phase III (KMG-III): the genomes of soil and plant-associated and newly described type strains.</title>
        <authorList>
            <person name="Whitman W."/>
        </authorList>
    </citation>
    <scope>NUCLEOTIDE SEQUENCE [LARGE SCALE GENOMIC DNA]</scope>
    <source>
        <strain evidence="1 2">CECT 7287</strain>
    </source>
</reference>
<dbReference type="RefSeq" id="WP_116062800.1">
    <property type="nucleotide sequence ID" value="NZ_QRDZ01000019.1"/>
</dbReference>